<comment type="caution">
    <text evidence="1">The sequence shown here is derived from an EMBL/GenBank/DDBJ whole genome shotgun (WGS) entry which is preliminary data.</text>
</comment>
<organism evidence="1 2">
    <name type="scientific">Ornatilinea apprima</name>
    <dbReference type="NCBI Taxonomy" id="1134406"/>
    <lineage>
        <taxon>Bacteria</taxon>
        <taxon>Bacillati</taxon>
        <taxon>Chloroflexota</taxon>
        <taxon>Anaerolineae</taxon>
        <taxon>Anaerolineales</taxon>
        <taxon>Anaerolineaceae</taxon>
        <taxon>Ornatilinea</taxon>
    </lineage>
</organism>
<proteinExistence type="predicted"/>
<evidence type="ECO:0000313" key="1">
    <source>
        <dbReference type="EMBL" id="KPL78301.1"/>
    </source>
</evidence>
<accession>A0A0P6XYC0</accession>
<dbReference type="AlphaFoldDB" id="A0A0P6XYC0"/>
<sequence>MYEGPEGRISYDMAWMYDEMYIQYIGNQVIYKPEHILRACPLEDQNIQQVLINYGSYDKYQFTDWIDLTQLTSLTPTDFFDVITGNVNQACFDLDYYKLFPQQ</sequence>
<protein>
    <submittedName>
        <fullName evidence="1">Uncharacterized protein</fullName>
    </submittedName>
</protein>
<dbReference type="Proteomes" id="UP000050417">
    <property type="component" value="Unassembled WGS sequence"/>
</dbReference>
<dbReference type="EMBL" id="LGCL01000019">
    <property type="protein sequence ID" value="KPL78301.1"/>
    <property type="molecule type" value="Genomic_DNA"/>
</dbReference>
<keyword evidence="2" id="KW-1185">Reference proteome</keyword>
<reference evidence="1 2" key="1">
    <citation type="submission" date="2015-07" db="EMBL/GenBank/DDBJ databases">
        <title>Genome sequence of Ornatilinea apprima DSM 23815.</title>
        <authorList>
            <person name="Hemp J."/>
            <person name="Ward L.M."/>
            <person name="Pace L.A."/>
            <person name="Fischer W.W."/>
        </authorList>
    </citation>
    <scope>NUCLEOTIDE SEQUENCE [LARGE SCALE GENOMIC DNA]</scope>
    <source>
        <strain evidence="1 2">P3M-1</strain>
    </source>
</reference>
<evidence type="ECO:0000313" key="2">
    <source>
        <dbReference type="Proteomes" id="UP000050417"/>
    </source>
</evidence>
<name>A0A0P6XYC0_9CHLR</name>
<gene>
    <name evidence="1" type="ORF">ADN00_07535</name>
</gene>